<dbReference type="AlphaFoldDB" id="A0A2Y9BIW4"/>
<evidence type="ECO:0000313" key="1">
    <source>
        <dbReference type="EMBL" id="PWJ23872.1"/>
    </source>
</evidence>
<dbReference type="RefSeq" id="WP_109732706.1">
    <property type="nucleotide sequence ID" value="NZ_BAAACK010000025.1"/>
</dbReference>
<comment type="caution">
    <text evidence="1">The sequence shown here is derived from an EMBL/GenBank/DDBJ whole genome shotgun (WGS) entry which is preliminary data.</text>
</comment>
<accession>A0A2Y9BIW4</accession>
<dbReference type="OrthoDB" id="1957109at2"/>
<reference evidence="1 2" key="1">
    <citation type="submission" date="2018-05" db="EMBL/GenBank/DDBJ databases">
        <title>The Hungate 1000. A catalogue of reference genomes from the rumen microbiome.</title>
        <authorList>
            <person name="Kelly W."/>
        </authorList>
    </citation>
    <scope>NUCLEOTIDE SEQUENCE [LARGE SCALE GENOMIC DNA]</scope>
    <source>
        <strain evidence="1 2">NLAE-zl-C242</strain>
    </source>
</reference>
<organism evidence="1 2">
    <name type="scientific">Faecalicatena orotica</name>
    <dbReference type="NCBI Taxonomy" id="1544"/>
    <lineage>
        <taxon>Bacteria</taxon>
        <taxon>Bacillati</taxon>
        <taxon>Bacillota</taxon>
        <taxon>Clostridia</taxon>
        <taxon>Lachnospirales</taxon>
        <taxon>Lachnospiraceae</taxon>
        <taxon>Faecalicatena</taxon>
    </lineage>
</organism>
<name>A0A2Y9BIW4_9FIRM</name>
<keyword evidence="2" id="KW-1185">Reference proteome</keyword>
<proteinExistence type="predicted"/>
<gene>
    <name evidence="1" type="ORF">A8806_112118</name>
</gene>
<sequence>MEKMDSSYLVFEVDAVFYLLTLSCVERIMDADQVTELSFVDFLHTAGGHTDSGNTVHRYCILLKADDIQSTCPDDFCIDREAAGILASRIDGIVESSYLREFPLTEPVINSQNHFLKSVAKIQLADGERWGYMLDAKLLKKAAEMDTPIQAAEEQGTEVWKTPAEEAAQYLILEREGQTIYIDRDKIVAVVMRPQILRVPLASDRVMGISFYEEELVVYYGQSVESDKECLPEGARGFACGIIFRTEQGHLAGMAGDSTGEASAGSGLTDSILPLGDGVWGKRSD</sequence>
<dbReference type="Proteomes" id="UP000245845">
    <property type="component" value="Unassembled WGS sequence"/>
</dbReference>
<dbReference type="EMBL" id="QGDL01000012">
    <property type="protein sequence ID" value="PWJ23872.1"/>
    <property type="molecule type" value="Genomic_DNA"/>
</dbReference>
<evidence type="ECO:0000313" key="2">
    <source>
        <dbReference type="Proteomes" id="UP000245845"/>
    </source>
</evidence>
<protein>
    <submittedName>
        <fullName evidence="1">Uncharacterized protein</fullName>
    </submittedName>
</protein>